<name>A0A223NW64_9SPHI</name>
<dbReference type="KEGG" id="muc:MuYL_2222"/>
<dbReference type="InterPro" id="IPR052200">
    <property type="entry name" value="Protoporphyrinogen_IX_DH"/>
</dbReference>
<gene>
    <name evidence="2" type="ORF">MuYL_2222</name>
</gene>
<dbReference type="PANTHER" id="PTHR38030:SF2">
    <property type="entry name" value="PROTOPORPHYRINOGEN IX DEHYDROGENASE [QUINONE]"/>
    <property type="match status" value="1"/>
</dbReference>
<sequence>MKGIIIYQGKYGATERYAQWLNESLHLSIMKAGDATPEILAGYDLIILGSSVYVGKLVMRKWLEQNLSLFTGKKLIMFIVCGTTSENKSQQQQLINNNLDPLIRNTTKVFFLPGRCIVSKLSWMDRVILKMGAMLEKEPVKKAAMNKDFDRMDKKYLDSVITVAGSYLNK</sequence>
<dbReference type="Gene3D" id="3.40.50.360">
    <property type="match status" value="1"/>
</dbReference>
<reference evidence="2 3" key="1">
    <citation type="submission" date="2017-08" db="EMBL/GenBank/DDBJ databases">
        <title>Complete genome sequence of Mucilaginibacter sp. strain BJC16-A31.</title>
        <authorList>
            <consortium name="Henan University of Science and Technology"/>
            <person name="You X."/>
        </authorList>
    </citation>
    <scope>NUCLEOTIDE SEQUENCE [LARGE SCALE GENOMIC DNA]</scope>
    <source>
        <strain evidence="2 3">BJC16-A31</strain>
    </source>
</reference>
<evidence type="ECO:0000313" key="2">
    <source>
        <dbReference type="EMBL" id="ASU34112.1"/>
    </source>
</evidence>
<dbReference type="OrthoDB" id="597684at2"/>
<evidence type="ECO:0000259" key="1">
    <source>
        <dbReference type="Pfam" id="PF12724"/>
    </source>
</evidence>
<dbReference type="GO" id="GO:0006783">
    <property type="term" value="P:heme biosynthetic process"/>
    <property type="evidence" value="ECO:0007669"/>
    <property type="project" value="TreeGrafter"/>
</dbReference>
<accession>A0A223NW64</accession>
<dbReference type="PANTHER" id="PTHR38030">
    <property type="entry name" value="PROTOPORPHYRINOGEN IX DEHYDROGENASE [MENAQUINONE]"/>
    <property type="match status" value="1"/>
</dbReference>
<dbReference type="RefSeq" id="WP_094570504.1">
    <property type="nucleotide sequence ID" value="NZ_CP022743.1"/>
</dbReference>
<keyword evidence="3" id="KW-1185">Reference proteome</keyword>
<dbReference type="GO" id="GO:0070819">
    <property type="term" value="F:menaquinone-dependent protoporphyrinogen oxidase activity"/>
    <property type="evidence" value="ECO:0007669"/>
    <property type="project" value="TreeGrafter"/>
</dbReference>
<proteinExistence type="predicted"/>
<dbReference type="Proteomes" id="UP000215002">
    <property type="component" value="Chromosome"/>
</dbReference>
<feature type="domain" description="Flavodoxin" evidence="1">
    <location>
        <begin position="4"/>
        <end position="137"/>
    </location>
</feature>
<dbReference type="InterPro" id="IPR029039">
    <property type="entry name" value="Flavoprotein-like_sf"/>
</dbReference>
<dbReference type="InterPro" id="IPR026816">
    <property type="entry name" value="Flavodoxin_dom"/>
</dbReference>
<organism evidence="2 3">
    <name type="scientific">Mucilaginibacter xinganensis</name>
    <dbReference type="NCBI Taxonomy" id="1234841"/>
    <lineage>
        <taxon>Bacteria</taxon>
        <taxon>Pseudomonadati</taxon>
        <taxon>Bacteroidota</taxon>
        <taxon>Sphingobacteriia</taxon>
        <taxon>Sphingobacteriales</taxon>
        <taxon>Sphingobacteriaceae</taxon>
        <taxon>Mucilaginibacter</taxon>
    </lineage>
</organism>
<dbReference type="Pfam" id="PF12724">
    <property type="entry name" value="Flavodoxin_5"/>
    <property type="match status" value="1"/>
</dbReference>
<dbReference type="EMBL" id="CP022743">
    <property type="protein sequence ID" value="ASU34112.1"/>
    <property type="molecule type" value="Genomic_DNA"/>
</dbReference>
<evidence type="ECO:0000313" key="3">
    <source>
        <dbReference type="Proteomes" id="UP000215002"/>
    </source>
</evidence>
<protein>
    <submittedName>
        <fullName evidence="2">Protoporphyrinogen IX oxidase, menaquinone-dependent (Flavodoxin domain)</fullName>
    </submittedName>
</protein>
<dbReference type="GO" id="GO:0010181">
    <property type="term" value="F:FMN binding"/>
    <property type="evidence" value="ECO:0007669"/>
    <property type="project" value="TreeGrafter"/>
</dbReference>
<dbReference type="SUPFAM" id="SSF52218">
    <property type="entry name" value="Flavoproteins"/>
    <property type="match status" value="1"/>
</dbReference>
<dbReference type="AlphaFoldDB" id="A0A223NW64"/>